<evidence type="ECO:0000259" key="8">
    <source>
        <dbReference type="PROSITE" id="PS50157"/>
    </source>
</evidence>
<evidence type="ECO:0000256" key="3">
    <source>
        <dbReference type="ARBA" id="ARBA00022737"/>
    </source>
</evidence>
<dbReference type="AlphaFoldDB" id="V5IK24"/>
<name>V5IK24_IXORI</name>
<feature type="non-terminal residue" evidence="9">
    <location>
        <position position="1"/>
    </location>
</feature>
<accession>V5IK24</accession>
<dbReference type="GO" id="GO:0005634">
    <property type="term" value="C:nucleus"/>
    <property type="evidence" value="ECO:0007669"/>
    <property type="project" value="UniProtKB-SubCell"/>
</dbReference>
<dbReference type="PROSITE" id="PS00028">
    <property type="entry name" value="ZINC_FINGER_C2H2_1"/>
    <property type="match status" value="3"/>
</dbReference>
<keyword evidence="2" id="KW-0479">Metal-binding</keyword>
<keyword evidence="5" id="KW-0862">Zinc</keyword>
<feature type="domain" description="C2H2-type" evidence="8">
    <location>
        <begin position="142"/>
        <end position="169"/>
    </location>
</feature>
<comment type="subcellular location">
    <subcellularLocation>
        <location evidence="1">Nucleus</location>
    </subcellularLocation>
</comment>
<evidence type="ECO:0000313" key="9">
    <source>
        <dbReference type="EMBL" id="JAB84036.1"/>
    </source>
</evidence>
<dbReference type="PROSITE" id="PS50157">
    <property type="entry name" value="ZINC_FINGER_C2H2_2"/>
    <property type="match status" value="3"/>
</dbReference>
<feature type="domain" description="C2H2-type" evidence="8">
    <location>
        <begin position="114"/>
        <end position="141"/>
    </location>
</feature>
<protein>
    <submittedName>
        <fullName evidence="9">Putative zinc finger protein</fullName>
    </submittedName>
</protein>
<dbReference type="Gene3D" id="3.30.160.60">
    <property type="entry name" value="Classic Zinc Finger"/>
    <property type="match status" value="4"/>
</dbReference>
<dbReference type="GO" id="GO:0010468">
    <property type="term" value="P:regulation of gene expression"/>
    <property type="evidence" value="ECO:0007669"/>
    <property type="project" value="TreeGrafter"/>
</dbReference>
<dbReference type="InterPro" id="IPR013087">
    <property type="entry name" value="Znf_C2H2_type"/>
</dbReference>
<proteinExistence type="evidence at transcript level"/>
<dbReference type="Pfam" id="PF00096">
    <property type="entry name" value="zf-C2H2"/>
    <property type="match status" value="2"/>
</dbReference>
<organism evidence="9">
    <name type="scientific">Ixodes ricinus</name>
    <name type="common">Common tick</name>
    <name type="synonym">Acarus ricinus</name>
    <dbReference type="NCBI Taxonomy" id="34613"/>
    <lineage>
        <taxon>Eukaryota</taxon>
        <taxon>Metazoa</taxon>
        <taxon>Ecdysozoa</taxon>
        <taxon>Arthropoda</taxon>
        <taxon>Chelicerata</taxon>
        <taxon>Arachnida</taxon>
        <taxon>Acari</taxon>
        <taxon>Parasitiformes</taxon>
        <taxon>Ixodida</taxon>
        <taxon>Ixodoidea</taxon>
        <taxon>Ixodidae</taxon>
        <taxon>Ixodinae</taxon>
        <taxon>Ixodes</taxon>
    </lineage>
</organism>
<keyword evidence="6" id="KW-0539">Nucleus</keyword>
<dbReference type="InterPro" id="IPR036236">
    <property type="entry name" value="Znf_C2H2_sf"/>
</dbReference>
<evidence type="ECO:0000256" key="1">
    <source>
        <dbReference type="ARBA" id="ARBA00004123"/>
    </source>
</evidence>
<dbReference type="SMART" id="SM00355">
    <property type="entry name" value="ZnF_C2H2"/>
    <property type="match status" value="3"/>
</dbReference>
<dbReference type="FunFam" id="3.30.160.60:FF:000446">
    <property type="entry name" value="Zinc finger protein"/>
    <property type="match status" value="1"/>
</dbReference>
<dbReference type="InterPro" id="IPR050331">
    <property type="entry name" value="Zinc_finger"/>
</dbReference>
<reference evidence="9" key="1">
    <citation type="journal article" date="2015" name="Sci. Rep.">
        <title>Tissue- and time-dependent transcription in Ixodes ricinus salivary glands and midguts when blood feeding on the vertebrate host.</title>
        <authorList>
            <person name="Kotsyfakis M."/>
            <person name="Schwarz A."/>
            <person name="Erhart J."/>
            <person name="Ribeiro J.M."/>
        </authorList>
    </citation>
    <scope>NUCLEOTIDE SEQUENCE</scope>
    <source>
        <tissue evidence="9">Salivary gland and midgut</tissue>
    </source>
</reference>
<evidence type="ECO:0000256" key="6">
    <source>
        <dbReference type="ARBA" id="ARBA00023242"/>
    </source>
</evidence>
<evidence type="ECO:0000256" key="2">
    <source>
        <dbReference type="ARBA" id="ARBA00022723"/>
    </source>
</evidence>
<dbReference type="EMBL" id="GANP01000432">
    <property type="protein sequence ID" value="JAB84036.1"/>
    <property type="molecule type" value="mRNA"/>
</dbReference>
<keyword evidence="4 7" id="KW-0863">Zinc-finger</keyword>
<feature type="domain" description="C2H2-type" evidence="8">
    <location>
        <begin position="171"/>
        <end position="198"/>
    </location>
</feature>
<sequence>FKCCFCNLTSRRRSSLEIINHLAQSTGQGLTCQQCPESFSNVQDLGRRIAICEEQPSFGSHLCPEEIHGNSDLLAHVQAYIVEKPSECELCPPSFPALFQSRSLIRAQADEKPYKCQQCFEAFALSRNLVMHIQRHAAFMSFKCPICAKAFSQEKFLASHMRVHTAIEGPHRCRQCPKTYLHMSSLKRHIETHKGENECQQCSWGLTGCPYKHSKWHTSERSLKYVSIAPKPLL</sequence>
<dbReference type="PANTHER" id="PTHR16515:SF66">
    <property type="entry name" value="C2H2-TYPE DOMAIN-CONTAINING PROTEIN"/>
    <property type="match status" value="1"/>
</dbReference>
<dbReference type="SUPFAM" id="SSF57667">
    <property type="entry name" value="beta-beta-alpha zinc fingers"/>
    <property type="match status" value="3"/>
</dbReference>
<evidence type="ECO:0000256" key="5">
    <source>
        <dbReference type="ARBA" id="ARBA00022833"/>
    </source>
</evidence>
<dbReference type="PANTHER" id="PTHR16515">
    <property type="entry name" value="PR DOMAIN ZINC FINGER PROTEIN"/>
    <property type="match status" value="1"/>
</dbReference>
<dbReference type="FunFam" id="3.30.160.60:FF:000145">
    <property type="entry name" value="Zinc finger protein 574"/>
    <property type="match status" value="1"/>
</dbReference>
<dbReference type="GO" id="GO:0008270">
    <property type="term" value="F:zinc ion binding"/>
    <property type="evidence" value="ECO:0007669"/>
    <property type="project" value="UniProtKB-KW"/>
</dbReference>
<keyword evidence="3" id="KW-0677">Repeat</keyword>
<evidence type="ECO:0000256" key="7">
    <source>
        <dbReference type="PROSITE-ProRule" id="PRU00042"/>
    </source>
</evidence>
<evidence type="ECO:0000256" key="4">
    <source>
        <dbReference type="ARBA" id="ARBA00022771"/>
    </source>
</evidence>